<evidence type="ECO:0000256" key="1">
    <source>
        <dbReference type="SAM" id="MobiDB-lite"/>
    </source>
</evidence>
<dbReference type="OrthoDB" id="1104017at2759"/>
<dbReference type="PANTHER" id="PTHR10775:SF180">
    <property type="entry name" value="TRANSPOSON, EN_SPM-LIKE, TRANSPOSASE-ASSOCIATED DOMAIN PROTEIN-RELATED"/>
    <property type="match status" value="1"/>
</dbReference>
<evidence type="ECO:0000259" key="2">
    <source>
        <dbReference type="Pfam" id="PF13963"/>
    </source>
</evidence>
<evidence type="ECO:0000313" key="3">
    <source>
        <dbReference type="EMBL" id="KAG7587726.1"/>
    </source>
</evidence>
<feature type="compositionally biased region" description="Acidic residues" evidence="1">
    <location>
        <begin position="118"/>
        <end position="127"/>
    </location>
</feature>
<gene>
    <name evidence="3" type="ORF">ISN44_As07g001030</name>
</gene>
<dbReference type="AlphaFoldDB" id="A0A8T2BNZ3"/>
<dbReference type="EMBL" id="JAEFBJ010000007">
    <property type="protein sequence ID" value="KAG7587725.1"/>
    <property type="molecule type" value="Genomic_DNA"/>
</dbReference>
<dbReference type="InterPro" id="IPR029480">
    <property type="entry name" value="Transpos_assoc"/>
</dbReference>
<dbReference type="Proteomes" id="UP000694251">
    <property type="component" value="Chromosome 7"/>
</dbReference>
<dbReference type="Pfam" id="PF13963">
    <property type="entry name" value="Transpos_assoc"/>
    <property type="match status" value="1"/>
</dbReference>
<feature type="region of interest" description="Disordered" evidence="1">
    <location>
        <begin position="104"/>
        <end position="131"/>
    </location>
</feature>
<dbReference type="Pfam" id="PF02992">
    <property type="entry name" value="Transposase_21"/>
    <property type="match status" value="1"/>
</dbReference>
<sequence length="489" mass="55776">MDKAWVWLPRASREYVEGATNFVTASSRRLGNPSEIFCPCIDCRNVCHQLVDTVVDHLVIKGMDKKYMRLSCWSMHGERKSDISDSVPTSETEAYDLLRTAYFTGEGSPQPSNNIGGETEESETTEDSEFRKKLRDAETPLYSTCSNYTKVSAIMGLYRIKVKSGMSENYFDQLLTIVHDMLPKDNVLPKSTDAMKKFLKIFGFGYDVIHACKNDCILYRKQFDKMESCPRCSASRWEMDKHSGEEKKGIPAKVLRYFPIKDRFRRMFRSKRIAEELRWHSSNASEDGTMRHPVDSISWAQVNEKWPEFALDPRNLRLGLSTDGMNPFSIQNTKYSTWPVLLVNYNMAPTLCMKAENIMLTLLIPGPTAPSNNIDVYLAPLVDDLKDLWNEGIEVYDAFLKENFTLKAMLLWSISDYPALGTLSGCKVKGKQACNVCGKDTPSIINTPRATFRLASLSLETKLNSRNSATPRRKRIQIDDDNDEASRRR</sequence>
<accession>A0A8T2BNZ3</accession>
<organism evidence="3 4">
    <name type="scientific">Arabidopsis suecica</name>
    <name type="common">Swedish thale-cress</name>
    <name type="synonym">Cardaminopsis suecica</name>
    <dbReference type="NCBI Taxonomy" id="45249"/>
    <lineage>
        <taxon>Eukaryota</taxon>
        <taxon>Viridiplantae</taxon>
        <taxon>Streptophyta</taxon>
        <taxon>Embryophyta</taxon>
        <taxon>Tracheophyta</taxon>
        <taxon>Spermatophyta</taxon>
        <taxon>Magnoliopsida</taxon>
        <taxon>eudicotyledons</taxon>
        <taxon>Gunneridae</taxon>
        <taxon>Pentapetalae</taxon>
        <taxon>rosids</taxon>
        <taxon>malvids</taxon>
        <taxon>Brassicales</taxon>
        <taxon>Brassicaceae</taxon>
        <taxon>Camelineae</taxon>
        <taxon>Arabidopsis</taxon>
    </lineage>
</organism>
<feature type="domain" description="Transposase-associated" evidence="2">
    <location>
        <begin position="3"/>
        <end position="78"/>
    </location>
</feature>
<name>A0A8T2BNZ3_ARASU</name>
<dbReference type="EMBL" id="JAEFBJ010000007">
    <property type="protein sequence ID" value="KAG7587726.1"/>
    <property type="molecule type" value="Genomic_DNA"/>
</dbReference>
<comment type="caution">
    <text evidence="3">The sequence shown here is derived from an EMBL/GenBank/DDBJ whole genome shotgun (WGS) entry which is preliminary data.</text>
</comment>
<dbReference type="InterPro" id="IPR004242">
    <property type="entry name" value="Transposase_21"/>
</dbReference>
<evidence type="ECO:0000313" key="4">
    <source>
        <dbReference type="Proteomes" id="UP000694251"/>
    </source>
</evidence>
<protein>
    <submittedName>
        <fullName evidence="3">Transposase-associated domain</fullName>
    </submittedName>
</protein>
<feature type="region of interest" description="Disordered" evidence="1">
    <location>
        <begin position="465"/>
        <end position="489"/>
    </location>
</feature>
<dbReference type="PANTHER" id="PTHR10775">
    <property type="entry name" value="OS08G0208400 PROTEIN"/>
    <property type="match status" value="1"/>
</dbReference>
<proteinExistence type="predicted"/>
<feature type="compositionally biased region" description="Polar residues" evidence="1">
    <location>
        <begin position="107"/>
        <end position="116"/>
    </location>
</feature>
<keyword evidence="4" id="KW-1185">Reference proteome</keyword>
<reference evidence="3 4" key="1">
    <citation type="submission" date="2020-12" db="EMBL/GenBank/DDBJ databases">
        <title>Concerted genomic and epigenomic changes stabilize Arabidopsis allopolyploids.</title>
        <authorList>
            <person name="Chen Z."/>
        </authorList>
    </citation>
    <scope>NUCLEOTIDE SEQUENCE [LARGE SCALE GENOMIC DNA]</scope>
    <source>
        <strain evidence="3">As9502</strain>
        <tissue evidence="3">Leaf</tissue>
    </source>
</reference>